<sequence>MSNSINNRLVIYELLTRWTKISSNGSIEEGNGTFRDVLALLIVPLTSVKAVDV</sequence>
<evidence type="ECO:0000313" key="2">
    <source>
        <dbReference type="Proteomes" id="UP000715781"/>
    </source>
</evidence>
<dbReference type="EMBL" id="JAHHHN010000002">
    <property type="protein sequence ID" value="MBW4560540.1"/>
    <property type="molecule type" value="Genomic_DNA"/>
</dbReference>
<dbReference type="AlphaFoldDB" id="A0A951UG47"/>
<name>A0A951UG47_9NOST</name>
<comment type="caution">
    <text evidence="1">The sequence shown here is derived from an EMBL/GenBank/DDBJ whole genome shotgun (WGS) entry which is preliminary data.</text>
</comment>
<reference evidence="1" key="2">
    <citation type="journal article" date="2022" name="Microbiol. Resour. Announc.">
        <title>Metagenome Sequencing to Explore Phylogenomics of Terrestrial Cyanobacteria.</title>
        <authorList>
            <person name="Ward R.D."/>
            <person name="Stajich J.E."/>
            <person name="Johansen J.R."/>
            <person name="Huntemann M."/>
            <person name="Clum A."/>
            <person name="Foster B."/>
            <person name="Foster B."/>
            <person name="Roux S."/>
            <person name="Palaniappan K."/>
            <person name="Varghese N."/>
            <person name="Mukherjee S."/>
            <person name="Reddy T.B.K."/>
            <person name="Daum C."/>
            <person name="Copeland A."/>
            <person name="Chen I.A."/>
            <person name="Ivanova N.N."/>
            <person name="Kyrpides N.C."/>
            <person name="Shapiro N."/>
            <person name="Eloe-Fadrosh E.A."/>
            <person name="Pietrasiak N."/>
        </authorList>
    </citation>
    <scope>NUCLEOTIDE SEQUENCE</scope>
    <source>
        <strain evidence="1">JT2-VF2</strain>
    </source>
</reference>
<proteinExistence type="predicted"/>
<accession>A0A951UG47</accession>
<evidence type="ECO:0000313" key="1">
    <source>
        <dbReference type="EMBL" id="MBW4560540.1"/>
    </source>
</evidence>
<organism evidence="1 2">
    <name type="scientific">Mojavia pulchra JT2-VF2</name>
    <dbReference type="NCBI Taxonomy" id="287848"/>
    <lineage>
        <taxon>Bacteria</taxon>
        <taxon>Bacillati</taxon>
        <taxon>Cyanobacteriota</taxon>
        <taxon>Cyanophyceae</taxon>
        <taxon>Nostocales</taxon>
        <taxon>Nostocaceae</taxon>
    </lineage>
</organism>
<reference evidence="1" key="1">
    <citation type="submission" date="2021-05" db="EMBL/GenBank/DDBJ databases">
        <authorList>
            <person name="Pietrasiak N."/>
            <person name="Ward R."/>
            <person name="Stajich J.E."/>
            <person name="Kurbessoian T."/>
        </authorList>
    </citation>
    <scope>NUCLEOTIDE SEQUENCE</scope>
    <source>
        <strain evidence="1">JT2-VF2</strain>
    </source>
</reference>
<dbReference type="Proteomes" id="UP000715781">
    <property type="component" value="Unassembled WGS sequence"/>
</dbReference>
<protein>
    <submittedName>
        <fullName evidence="1">Uncharacterized protein</fullName>
    </submittedName>
</protein>
<gene>
    <name evidence="1" type="ORF">KME32_05165</name>
</gene>